<feature type="domain" description="Beta-lactamase-related" evidence="7">
    <location>
        <begin position="28"/>
        <end position="339"/>
    </location>
</feature>
<keyword evidence="6" id="KW-0732">Signal</keyword>
<feature type="signal peptide" evidence="6">
    <location>
        <begin position="1"/>
        <end position="21"/>
    </location>
</feature>
<dbReference type="GO" id="GO:0008800">
    <property type="term" value="F:beta-lactamase activity"/>
    <property type="evidence" value="ECO:0007669"/>
    <property type="project" value="UniProtKB-UniRule"/>
</dbReference>
<dbReference type="RefSeq" id="WP_184301290.1">
    <property type="nucleotide sequence ID" value="NZ_JACHXU010000002.1"/>
</dbReference>
<gene>
    <name evidence="8" type="ORF">FHS27_000495</name>
</gene>
<keyword evidence="9" id="KW-1185">Reference proteome</keyword>
<name>A0A7W5H428_9BACT</name>
<evidence type="ECO:0000259" key="7">
    <source>
        <dbReference type="Pfam" id="PF00144"/>
    </source>
</evidence>
<feature type="chain" id="PRO_5030937261" description="Beta-lactamase" evidence="6">
    <location>
        <begin position="22"/>
        <end position="456"/>
    </location>
</feature>
<proteinExistence type="inferred from homology"/>
<evidence type="ECO:0000313" key="9">
    <source>
        <dbReference type="Proteomes" id="UP000536179"/>
    </source>
</evidence>
<dbReference type="InterPro" id="IPR001586">
    <property type="entry name" value="Beta-lactam_class-C_AS"/>
</dbReference>
<reference evidence="8 9" key="1">
    <citation type="submission" date="2020-08" db="EMBL/GenBank/DDBJ databases">
        <title>Genomic Encyclopedia of Type Strains, Phase III (KMG-III): the genomes of soil and plant-associated and newly described type strains.</title>
        <authorList>
            <person name="Whitman W."/>
        </authorList>
    </citation>
    <scope>NUCLEOTIDE SEQUENCE [LARGE SCALE GENOMIC DNA]</scope>
    <source>
        <strain evidence="8 9">CECT 8075</strain>
    </source>
</reference>
<dbReference type="GO" id="GO:0046677">
    <property type="term" value="P:response to antibiotic"/>
    <property type="evidence" value="ECO:0007669"/>
    <property type="project" value="UniProtKB-UniRule"/>
</dbReference>
<dbReference type="SUPFAM" id="SSF56601">
    <property type="entry name" value="beta-lactamase/transpeptidase-like"/>
    <property type="match status" value="1"/>
</dbReference>
<evidence type="ECO:0000313" key="8">
    <source>
        <dbReference type="EMBL" id="MBB3204728.1"/>
    </source>
</evidence>
<protein>
    <recommendedName>
        <fullName evidence="5">Beta-lactamase</fullName>
        <ecNumber evidence="5">3.5.2.6</ecNumber>
    </recommendedName>
</protein>
<evidence type="ECO:0000256" key="1">
    <source>
        <dbReference type="ARBA" id="ARBA00001526"/>
    </source>
</evidence>
<dbReference type="PANTHER" id="PTHR46825:SF9">
    <property type="entry name" value="BETA-LACTAMASE-RELATED DOMAIN-CONTAINING PROTEIN"/>
    <property type="match status" value="1"/>
</dbReference>
<dbReference type="GO" id="GO:0017001">
    <property type="term" value="P:antibiotic catabolic process"/>
    <property type="evidence" value="ECO:0007669"/>
    <property type="project" value="InterPro"/>
</dbReference>
<dbReference type="GO" id="GO:0030288">
    <property type="term" value="C:outer membrane-bounded periplasmic space"/>
    <property type="evidence" value="ECO:0007669"/>
    <property type="project" value="InterPro"/>
</dbReference>
<evidence type="ECO:0000256" key="2">
    <source>
        <dbReference type="ARBA" id="ARBA00007840"/>
    </source>
</evidence>
<dbReference type="Gene3D" id="3.40.710.10">
    <property type="entry name" value="DD-peptidase/beta-lactamase superfamily"/>
    <property type="match status" value="1"/>
</dbReference>
<dbReference type="InterPro" id="IPR001466">
    <property type="entry name" value="Beta-lactam-related"/>
</dbReference>
<evidence type="ECO:0000256" key="6">
    <source>
        <dbReference type="SAM" id="SignalP"/>
    </source>
</evidence>
<organism evidence="8 9">
    <name type="scientific">Aporhodopirellula rubra</name>
    <dbReference type="NCBI Taxonomy" id="980271"/>
    <lineage>
        <taxon>Bacteria</taxon>
        <taxon>Pseudomonadati</taxon>
        <taxon>Planctomycetota</taxon>
        <taxon>Planctomycetia</taxon>
        <taxon>Pirellulales</taxon>
        <taxon>Pirellulaceae</taxon>
        <taxon>Aporhodopirellula</taxon>
    </lineage>
</organism>
<comment type="caution">
    <text evidence="8">The sequence shown here is derived from an EMBL/GenBank/DDBJ whole genome shotgun (WGS) entry which is preliminary data.</text>
</comment>
<dbReference type="Proteomes" id="UP000536179">
    <property type="component" value="Unassembled WGS sequence"/>
</dbReference>
<comment type="similarity">
    <text evidence="2 5">Belongs to the class-C beta-lactamase family.</text>
</comment>
<evidence type="ECO:0000256" key="5">
    <source>
        <dbReference type="RuleBase" id="RU361140"/>
    </source>
</evidence>
<dbReference type="EC" id="3.5.2.6" evidence="5"/>
<dbReference type="InterPro" id="IPR050491">
    <property type="entry name" value="AmpC-like"/>
</dbReference>
<dbReference type="AlphaFoldDB" id="A0A7W5H428"/>
<comment type="catalytic activity">
    <reaction evidence="1 5">
        <text>a beta-lactam + H2O = a substituted beta-amino acid</text>
        <dbReference type="Rhea" id="RHEA:20401"/>
        <dbReference type="ChEBI" id="CHEBI:15377"/>
        <dbReference type="ChEBI" id="CHEBI:35627"/>
        <dbReference type="ChEBI" id="CHEBI:140347"/>
        <dbReference type="EC" id="3.5.2.6"/>
    </reaction>
</comment>
<dbReference type="PROSITE" id="PS00336">
    <property type="entry name" value="BETA_LACTAMASE_C"/>
    <property type="match status" value="1"/>
</dbReference>
<dbReference type="PANTHER" id="PTHR46825">
    <property type="entry name" value="D-ALANYL-D-ALANINE-CARBOXYPEPTIDASE/ENDOPEPTIDASE AMPH"/>
    <property type="match status" value="1"/>
</dbReference>
<dbReference type="InterPro" id="IPR012338">
    <property type="entry name" value="Beta-lactam/transpept-like"/>
</dbReference>
<dbReference type="Pfam" id="PF00144">
    <property type="entry name" value="Beta-lactamase"/>
    <property type="match status" value="1"/>
</dbReference>
<evidence type="ECO:0000256" key="3">
    <source>
        <dbReference type="ARBA" id="ARBA00022801"/>
    </source>
</evidence>
<accession>A0A7W5H428</accession>
<evidence type="ECO:0000256" key="4">
    <source>
        <dbReference type="ARBA" id="ARBA00023251"/>
    </source>
</evidence>
<dbReference type="EMBL" id="JACHXU010000002">
    <property type="protein sequence ID" value="MBB3204728.1"/>
    <property type="molecule type" value="Genomic_DNA"/>
</dbReference>
<keyword evidence="4 5" id="KW-0046">Antibiotic resistance</keyword>
<sequence length="456" mass="49628">MLRIKAMFVLGLLCLSSDAGAQSLASRVRDLAEPLVKTERVMGMSIGVISGGQRLTVHVGTVAKGSPRASDETVYEIGSISKVFTGLMLADAVATDRMRLDQPAGDFLPEGVEMPRWKNTAITLRHLATHRSGLPRLPDNMRDVASDNPYARYTSTQAFEFLKSHSLRRAPGAEGVYSNFAVALLGDLICRDAERSYDEQLRERITGPLKMDATSVELSDSMRSTMATPHDAGLNATSTWEFADLPGAGGIRSNIDDMLTFAQTNLDPPEGDVGDAIELAWRQHQATTGSASAMGLGWHVAGDGQTRWHNGGTGGFRSMLMINRDQKIAVVILCNTSCDAVDALATRIMVELANANDASSASETPVEVDVALEKMKRLEGRYQLAPTFIFDVRVRDGKLMVGITNQPTHQVYAKSETEWFYKVVPASLAFKMGADGKCMSLELLQNGIRQTARRVE</sequence>
<keyword evidence="3 5" id="KW-0378">Hydrolase</keyword>